<evidence type="ECO:0000313" key="2">
    <source>
        <dbReference type="Proteomes" id="UP000799754"/>
    </source>
</evidence>
<dbReference type="Proteomes" id="UP000799754">
    <property type="component" value="Unassembled WGS sequence"/>
</dbReference>
<accession>A0ACB6SGD2</accession>
<reference evidence="1" key="1">
    <citation type="journal article" date="2020" name="Stud. Mycol.">
        <title>101 Dothideomycetes genomes: a test case for predicting lifestyles and emergence of pathogens.</title>
        <authorList>
            <person name="Haridas S."/>
            <person name="Albert R."/>
            <person name="Binder M."/>
            <person name="Bloem J."/>
            <person name="Labutti K."/>
            <person name="Salamov A."/>
            <person name="Andreopoulos B."/>
            <person name="Baker S."/>
            <person name="Barry K."/>
            <person name="Bills G."/>
            <person name="Bluhm B."/>
            <person name="Cannon C."/>
            <person name="Castanera R."/>
            <person name="Culley D."/>
            <person name="Daum C."/>
            <person name="Ezra D."/>
            <person name="Gonzalez J."/>
            <person name="Henrissat B."/>
            <person name="Kuo A."/>
            <person name="Liang C."/>
            <person name="Lipzen A."/>
            <person name="Lutzoni F."/>
            <person name="Magnuson J."/>
            <person name="Mondo S."/>
            <person name="Nolan M."/>
            <person name="Ohm R."/>
            <person name="Pangilinan J."/>
            <person name="Park H.-J."/>
            <person name="Ramirez L."/>
            <person name="Alfaro M."/>
            <person name="Sun H."/>
            <person name="Tritt A."/>
            <person name="Yoshinaga Y."/>
            <person name="Zwiers L.-H."/>
            <person name="Turgeon B."/>
            <person name="Goodwin S."/>
            <person name="Spatafora J."/>
            <person name="Crous P."/>
            <person name="Grigoriev I."/>
        </authorList>
    </citation>
    <scope>NUCLEOTIDE SEQUENCE</scope>
    <source>
        <strain evidence="1">CBS 525.71</strain>
    </source>
</reference>
<name>A0ACB6SGD2_9PLEO</name>
<dbReference type="EMBL" id="MU006703">
    <property type="protein sequence ID" value="KAF2632319.1"/>
    <property type="molecule type" value="Genomic_DNA"/>
</dbReference>
<evidence type="ECO:0000313" key="1">
    <source>
        <dbReference type="EMBL" id="KAF2632319.1"/>
    </source>
</evidence>
<keyword evidence="2" id="KW-1185">Reference proteome</keyword>
<comment type="caution">
    <text evidence="1">The sequence shown here is derived from an EMBL/GenBank/DDBJ whole genome shotgun (WGS) entry which is preliminary data.</text>
</comment>
<organism evidence="1 2">
    <name type="scientific">Macroventuria anomochaeta</name>
    <dbReference type="NCBI Taxonomy" id="301207"/>
    <lineage>
        <taxon>Eukaryota</taxon>
        <taxon>Fungi</taxon>
        <taxon>Dikarya</taxon>
        <taxon>Ascomycota</taxon>
        <taxon>Pezizomycotina</taxon>
        <taxon>Dothideomycetes</taxon>
        <taxon>Pleosporomycetidae</taxon>
        <taxon>Pleosporales</taxon>
        <taxon>Pleosporineae</taxon>
        <taxon>Didymellaceae</taxon>
        <taxon>Macroventuria</taxon>
    </lineage>
</organism>
<protein>
    <submittedName>
        <fullName evidence="1">Uncharacterized protein</fullName>
    </submittedName>
</protein>
<sequence>MRSQPFQNQFETSTMSDSKSCSRALIEGRMWGEMAGVEQKLREKERAPPIAAHPTALFNISYLPTTRLWTVINAALYVVTHATTMVTARVPEQHRRQTIRASTCKLAARKHRPPAQINFQQPLLNLTSRDDFFFGDTASISILQRVRSLVVASLGPCQHVEEPLQGYLAHFRSTAASWGDEVQAPVKPSQDEAESLLSWTMRAMGKILGVHCDTNIAQEVRDWPSQEDVDDDPYNAMFWIILAVGAQSSPNDRDKVAEAYFRRGSSILTASKHGSREHVKYMTLVGPSPHCTIGGRDG</sequence>
<proteinExistence type="predicted"/>
<gene>
    <name evidence="1" type="ORF">BU25DRAFT_418029</name>
</gene>